<feature type="non-terminal residue" evidence="1">
    <location>
        <position position="421"/>
    </location>
</feature>
<keyword evidence="2" id="KW-1185">Reference proteome</keyword>
<gene>
    <name evidence="1" type="ORF">SPELUC_LOCUS11437</name>
</gene>
<protein>
    <submittedName>
        <fullName evidence="1">4659_t:CDS:1</fullName>
    </submittedName>
</protein>
<name>A0ACA9PDD9_9GLOM</name>
<dbReference type="Proteomes" id="UP000789366">
    <property type="component" value="Unassembled WGS sequence"/>
</dbReference>
<reference evidence="1" key="1">
    <citation type="submission" date="2021-06" db="EMBL/GenBank/DDBJ databases">
        <authorList>
            <person name="Kallberg Y."/>
            <person name="Tangrot J."/>
            <person name="Rosling A."/>
        </authorList>
    </citation>
    <scope>NUCLEOTIDE SEQUENCE</scope>
    <source>
        <strain evidence="1">28 12/20/2015</strain>
    </source>
</reference>
<evidence type="ECO:0000313" key="1">
    <source>
        <dbReference type="EMBL" id="CAG8704258.1"/>
    </source>
</evidence>
<proteinExistence type="predicted"/>
<accession>A0ACA9PDD9</accession>
<organism evidence="1 2">
    <name type="scientific">Cetraspora pellucida</name>
    <dbReference type="NCBI Taxonomy" id="1433469"/>
    <lineage>
        <taxon>Eukaryota</taxon>
        <taxon>Fungi</taxon>
        <taxon>Fungi incertae sedis</taxon>
        <taxon>Mucoromycota</taxon>
        <taxon>Glomeromycotina</taxon>
        <taxon>Glomeromycetes</taxon>
        <taxon>Diversisporales</taxon>
        <taxon>Gigasporaceae</taxon>
        <taxon>Cetraspora</taxon>
    </lineage>
</organism>
<dbReference type="EMBL" id="CAJVPW010024258">
    <property type="protein sequence ID" value="CAG8704258.1"/>
    <property type="molecule type" value="Genomic_DNA"/>
</dbReference>
<comment type="caution">
    <text evidence="1">The sequence shown here is derived from an EMBL/GenBank/DDBJ whole genome shotgun (WGS) entry which is preliminary data.</text>
</comment>
<sequence>MPENNNSLNYVQVMEERLQDHYEILERVLGKKMADEQRNTVNELLKKITELENQIKELKSEREKGTLEILQKVFGDAIKDGKFVGRVSPDPDPNANEMDLDEHGEYKVEINKLVENEDGSFGKGLSILEQKDLIGYLVRAKVNTRGMSRKNASQEQKDEYKRKVDQIKSKETAEYLKNSIIVFDEAHFNEPRYQTLIKKTILAGYNVIKMSATFEGQPFSTTSSYDIKTKYMKGFASKMDVEFAKNKTLLFLKSTDDKFKKSDQILFKGLTKEQKELLEQSGIPYVILDKNYESSAVGISEGMPDGSLIIVNGDYEMGFTFDVGIMITTGEVEFSRLLPRRVGRIKKGTSIFLSLDTSEGKVEDDAASVLVRMLLTDLKDRDDLDIFDNNTYAGLFRRDIERMKEAVAFPDHFGKEPEEIM</sequence>
<evidence type="ECO:0000313" key="2">
    <source>
        <dbReference type="Proteomes" id="UP000789366"/>
    </source>
</evidence>